<reference evidence="4" key="2">
    <citation type="submission" date="2012-01" db="EMBL/GenBank/DDBJ databases">
        <authorList>
            <person name="Biehl B.S."/>
            <person name="Ding Y."/>
            <person name="Dugan-Rocha S.P."/>
            <person name="Gibbs R.A."/>
            <person name="Glasner J.D."/>
            <person name="Kovar C."/>
            <person name="Muzny D.M."/>
            <person name="Neeno-Eckwall E.C."/>
            <person name="Perna N.T."/>
            <person name="Qin X."/>
            <person name="von Bodman S.B."/>
            <person name="Weinstock G.M."/>
        </authorList>
    </citation>
    <scope>NUCLEOTIDE SEQUENCE</scope>
    <source>
        <strain evidence="4">DC283</strain>
    </source>
</reference>
<gene>
    <name evidence="4" type="primary">ulg4</name>
    <name evidence="4" type="ORF">CKS_5326</name>
    <name evidence="3" type="ORF">DSJ_24400</name>
</gene>
<keyword evidence="1" id="KW-1133">Transmembrane helix</keyword>
<evidence type="ECO:0000313" key="6">
    <source>
        <dbReference type="Proteomes" id="UP000192380"/>
    </source>
</evidence>
<dbReference type="InterPro" id="IPR022385">
    <property type="entry name" value="Rhs_assc_core"/>
</dbReference>
<evidence type="ECO:0000313" key="4">
    <source>
        <dbReference type="EMBL" id="EHT99217.1"/>
    </source>
</evidence>
<dbReference type="SUPFAM" id="SSF81383">
    <property type="entry name" value="F-box domain"/>
    <property type="match status" value="1"/>
</dbReference>
<dbReference type="InterPro" id="IPR001810">
    <property type="entry name" value="F-box_dom"/>
</dbReference>
<dbReference type="SUPFAM" id="SSF56399">
    <property type="entry name" value="ADP-ribosylation"/>
    <property type="match status" value="1"/>
</dbReference>
<feature type="domain" description="F-box" evidence="2">
    <location>
        <begin position="270"/>
        <end position="322"/>
    </location>
</feature>
<keyword evidence="1" id="KW-0472">Membrane</keyword>
<feature type="transmembrane region" description="Helical" evidence="1">
    <location>
        <begin position="134"/>
        <end position="158"/>
    </location>
</feature>
<evidence type="ECO:0000259" key="2">
    <source>
        <dbReference type="PROSITE" id="PS50181"/>
    </source>
</evidence>
<reference evidence="3 6" key="3">
    <citation type="submission" date="2016-10" db="EMBL/GenBank/DDBJ databases">
        <title>Complete Genome Assembly of Pantoea stewartii subsp. stewartii DC283, a Corn Pathogen.</title>
        <authorList>
            <person name="Duong D.A."/>
            <person name="Stevens A.M."/>
            <person name="Jensen R.V."/>
        </authorList>
    </citation>
    <scope>NUCLEOTIDE SEQUENCE [LARGE SCALE GENOMIC DNA]</scope>
    <source>
        <strain evidence="3 6">DC283</strain>
        <plasmid evidence="3 6">pDSJ09</plasmid>
    </source>
</reference>
<sequence length="423" mass="44690">MTFMISPEATRLIRHGHSCLGVAGPAGLTLTAGGHNDSLLWSRNPASGSGQLHAWSPWGNGKAEDDLPGFNGERCDPVIGSYHLGNGYRAYNPVLRRFNCPDSLSPFGAGGINPYAYCAGDPVNHTDPTGHISWQGFVGIVAGAIGVLLTGGAALGAIAIAGSVAAAWSAASTTTLVVGGMGLLADATGIASGATEDSNPQASSVLGWVSMATGIAGMAAGFGAVGIQRMEGATAGAPWRTQEGRVGIEMSGRGAPVAAKQWAERAAFQQRELTDLPNEMLEQIFNYLDYTSLKSISAVENPRISAIAERRLLSIENSLKRINSFLGKSISPENRLAALQGAWHARPLNRLDVYAFEPAFNSIMNDIDNLSLKSRATYIKSTYKFSKDFGVIKDLTPISHQNAYSTVNKGMAYLLRSVDFNNV</sequence>
<feature type="transmembrane region" description="Helical" evidence="1">
    <location>
        <begin position="205"/>
        <end position="227"/>
    </location>
</feature>
<dbReference type="KEGG" id="pstw:DSJ_24400"/>
<dbReference type="AlphaFoldDB" id="H3RHD7"/>
<dbReference type="Proteomes" id="UP000192380">
    <property type="component" value="Plasmid pDSJ09"/>
</dbReference>
<protein>
    <submittedName>
        <fullName evidence="4">Putative outer membrane adhesion protein</fullName>
    </submittedName>
</protein>
<reference evidence="4 5" key="1">
    <citation type="journal article" date="2012" name="Mol. Microbiol.">
        <title>The genetic and structural basis of two distinct terminal side branch residues in stewartan and amylovoran exopolysaccharides and their potential role in host adaptation.</title>
        <authorList>
            <person name="Wang X."/>
            <person name="Yang F."/>
            <person name="von Bodman S.B."/>
        </authorList>
    </citation>
    <scope>NUCLEOTIDE SEQUENCE [LARGE SCALE GENOMIC DNA]</scope>
    <source>
        <strain evidence="4 5">DC283</strain>
    </source>
</reference>
<dbReference type="NCBIfam" id="TIGR03696">
    <property type="entry name" value="Rhs_assc_core"/>
    <property type="match status" value="1"/>
</dbReference>
<accession>H3RHD7</accession>
<organism evidence="4 5">
    <name type="scientific">Pantoea stewartii subsp. stewartii DC283</name>
    <dbReference type="NCBI Taxonomy" id="660596"/>
    <lineage>
        <taxon>Bacteria</taxon>
        <taxon>Pseudomonadati</taxon>
        <taxon>Pseudomonadota</taxon>
        <taxon>Gammaproteobacteria</taxon>
        <taxon>Enterobacterales</taxon>
        <taxon>Erwiniaceae</taxon>
        <taxon>Pantoea</taxon>
    </lineage>
</organism>
<dbReference type="EMBL" id="AHIE01000028">
    <property type="protein sequence ID" value="EHT99217.1"/>
    <property type="molecule type" value="Genomic_DNA"/>
</dbReference>
<proteinExistence type="predicted"/>
<keyword evidence="3" id="KW-0614">Plasmid</keyword>
<name>H3RHD7_PANSE</name>
<evidence type="ECO:0000313" key="5">
    <source>
        <dbReference type="Proteomes" id="UP000005050"/>
    </source>
</evidence>
<feature type="transmembrane region" description="Helical" evidence="1">
    <location>
        <begin position="165"/>
        <end position="185"/>
    </location>
</feature>
<dbReference type="InterPro" id="IPR036047">
    <property type="entry name" value="F-box-like_dom_sf"/>
</dbReference>
<dbReference type="PROSITE" id="PS50181">
    <property type="entry name" value="FBOX"/>
    <property type="match status" value="1"/>
</dbReference>
<evidence type="ECO:0000256" key="1">
    <source>
        <dbReference type="SAM" id="Phobius"/>
    </source>
</evidence>
<evidence type="ECO:0000313" key="3">
    <source>
        <dbReference type="EMBL" id="ARF52388.1"/>
    </source>
</evidence>
<keyword evidence="1" id="KW-0812">Transmembrane</keyword>
<dbReference type="Gene3D" id="2.180.10.10">
    <property type="entry name" value="RHS repeat-associated core"/>
    <property type="match status" value="1"/>
</dbReference>
<dbReference type="PATRIC" id="fig|660596.6.peg.3625"/>
<dbReference type="Proteomes" id="UP000005050">
    <property type="component" value="Unassembled WGS sequence"/>
</dbReference>
<keyword evidence="6" id="KW-1185">Reference proteome</keyword>
<dbReference type="RefSeq" id="WP_006120901.1">
    <property type="nucleotide sequence ID" value="NZ_AHIE01000028.1"/>
</dbReference>
<dbReference type="EMBL" id="CP017590">
    <property type="protein sequence ID" value="ARF52388.1"/>
    <property type="molecule type" value="Genomic_DNA"/>
</dbReference>
<geneLocation type="plasmid" evidence="3 6">
    <name>pDSJ09</name>
</geneLocation>